<dbReference type="InterPro" id="IPR032508">
    <property type="entry name" value="FecR_C"/>
</dbReference>
<evidence type="ECO:0000259" key="2">
    <source>
        <dbReference type="Pfam" id="PF04773"/>
    </source>
</evidence>
<dbReference type="RefSeq" id="WP_079718052.1">
    <property type="nucleotide sequence ID" value="NZ_FUYS01000010.1"/>
</dbReference>
<dbReference type="STRING" id="623280.SAMN05660226_03410"/>
<keyword evidence="1" id="KW-1133">Transmembrane helix</keyword>
<evidence type="ECO:0000256" key="1">
    <source>
        <dbReference type="SAM" id="Phobius"/>
    </source>
</evidence>
<dbReference type="GO" id="GO:0016989">
    <property type="term" value="F:sigma factor antagonist activity"/>
    <property type="evidence" value="ECO:0007669"/>
    <property type="project" value="TreeGrafter"/>
</dbReference>
<proteinExistence type="predicted"/>
<sequence length="311" mass="34871">MDDVLLTKYVLNEANEMEAANVRKWIAAHPDNEKYYLQFRFVWEASQRLAPEHRVDEEAAWQRFLQRRERAGGALQRSRQGVSRRLGWLRIAAGLILVSIVAYYFLLSGERQLLGADYSATDGPSTDTLTDGSIITLDVQASLRFSNGPFQRQRQVKLHGGNVFFRVAPDGDRPFVIQSGEVTVTVLGTAFHVRRSGDETTVAVESGKVKVDGLGRVVELTARQQVTINTLTRQFEQDVNSGLILDHTPLWRIAELLEETHGVTIVIARDQLRDLPMTTTLRDGTLDERLNIIAETLGVTVAQQGDTIVFK</sequence>
<dbReference type="InterPro" id="IPR012373">
    <property type="entry name" value="Ferrdict_sens_TM"/>
</dbReference>
<gene>
    <name evidence="4" type="ORF">SAMN05660226_03410</name>
</gene>
<protein>
    <submittedName>
        <fullName evidence="4">FecR family protein</fullName>
    </submittedName>
</protein>
<organism evidence="4 5">
    <name type="scientific">Parapedobacter luteus</name>
    <dbReference type="NCBI Taxonomy" id="623280"/>
    <lineage>
        <taxon>Bacteria</taxon>
        <taxon>Pseudomonadati</taxon>
        <taxon>Bacteroidota</taxon>
        <taxon>Sphingobacteriia</taxon>
        <taxon>Sphingobacteriales</taxon>
        <taxon>Sphingobacteriaceae</taxon>
        <taxon>Parapedobacter</taxon>
    </lineage>
</organism>
<dbReference type="Gene3D" id="2.60.120.1440">
    <property type="match status" value="1"/>
</dbReference>
<dbReference type="InterPro" id="IPR006860">
    <property type="entry name" value="FecR"/>
</dbReference>
<evidence type="ECO:0000313" key="4">
    <source>
        <dbReference type="EMBL" id="SKB84892.1"/>
    </source>
</evidence>
<keyword evidence="5" id="KW-1185">Reference proteome</keyword>
<keyword evidence="1" id="KW-0812">Transmembrane</keyword>
<feature type="transmembrane region" description="Helical" evidence="1">
    <location>
        <begin position="87"/>
        <end position="106"/>
    </location>
</feature>
<dbReference type="Pfam" id="PF04773">
    <property type="entry name" value="FecR"/>
    <property type="match status" value="1"/>
</dbReference>
<accession>A0A1T5ELG1</accession>
<evidence type="ECO:0000259" key="3">
    <source>
        <dbReference type="Pfam" id="PF16344"/>
    </source>
</evidence>
<evidence type="ECO:0000313" key="5">
    <source>
        <dbReference type="Proteomes" id="UP000190541"/>
    </source>
</evidence>
<dbReference type="Gene3D" id="3.55.50.30">
    <property type="match status" value="1"/>
</dbReference>
<dbReference type="EMBL" id="FUYS01000010">
    <property type="protein sequence ID" value="SKB84892.1"/>
    <property type="molecule type" value="Genomic_DNA"/>
</dbReference>
<feature type="domain" description="FecR protein" evidence="2">
    <location>
        <begin position="128"/>
        <end position="210"/>
    </location>
</feature>
<dbReference type="OrthoDB" id="1452822at2"/>
<dbReference type="PANTHER" id="PTHR30273:SF2">
    <property type="entry name" value="PROTEIN FECR"/>
    <property type="match status" value="1"/>
</dbReference>
<feature type="domain" description="Protein FecR C-terminal" evidence="3">
    <location>
        <begin position="243"/>
        <end position="309"/>
    </location>
</feature>
<dbReference type="Proteomes" id="UP000190541">
    <property type="component" value="Unassembled WGS sequence"/>
</dbReference>
<name>A0A1T5ELG1_9SPHI</name>
<dbReference type="AlphaFoldDB" id="A0A1T5ELG1"/>
<keyword evidence="1" id="KW-0472">Membrane</keyword>
<dbReference type="PANTHER" id="PTHR30273">
    <property type="entry name" value="PERIPLASMIC SIGNAL SENSOR AND SIGMA FACTOR ACTIVATOR FECR-RELATED"/>
    <property type="match status" value="1"/>
</dbReference>
<dbReference type="Pfam" id="PF16344">
    <property type="entry name" value="FecR_C"/>
    <property type="match status" value="1"/>
</dbReference>
<reference evidence="4 5" key="1">
    <citation type="submission" date="2017-02" db="EMBL/GenBank/DDBJ databases">
        <authorList>
            <person name="Peterson S.W."/>
        </authorList>
    </citation>
    <scope>NUCLEOTIDE SEQUENCE [LARGE SCALE GENOMIC DNA]</scope>
    <source>
        <strain evidence="4 5">DSM 22899</strain>
    </source>
</reference>
<dbReference type="PIRSF" id="PIRSF018266">
    <property type="entry name" value="FecR"/>
    <property type="match status" value="1"/>
</dbReference>